<protein>
    <submittedName>
        <fullName evidence="2">Uncharacterized protein</fullName>
    </submittedName>
</protein>
<dbReference type="SUPFAM" id="SSF53474">
    <property type="entry name" value="alpha/beta-Hydrolases"/>
    <property type="match status" value="1"/>
</dbReference>
<keyword evidence="3" id="KW-1185">Reference proteome</keyword>
<proteinExistence type="predicted"/>
<comment type="caution">
    <text evidence="2">The sequence shown here is derived from an EMBL/GenBank/DDBJ whole genome shotgun (WGS) entry which is preliminary data.</text>
</comment>
<feature type="compositionally biased region" description="Low complexity" evidence="1">
    <location>
        <begin position="1"/>
        <end position="17"/>
    </location>
</feature>
<dbReference type="EMBL" id="MVFC01000016">
    <property type="protein sequence ID" value="OON77022.1"/>
    <property type="molecule type" value="Genomic_DNA"/>
</dbReference>
<dbReference type="Proteomes" id="UP000190539">
    <property type="component" value="Unassembled WGS sequence"/>
</dbReference>
<accession>A0A1V4A6D3</accession>
<feature type="region of interest" description="Disordered" evidence="1">
    <location>
        <begin position="1"/>
        <end position="69"/>
    </location>
</feature>
<evidence type="ECO:0000256" key="1">
    <source>
        <dbReference type="SAM" id="MobiDB-lite"/>
    </source>
</evidence>
<dbReference type="AlphaFoldDB" id="A0A1V4A6D3"/>
<name>A0A1V4A6D3_9ACTN</name>
<evidence type="ECO:0000313" key="3">
    <source>
        <dbReference type="Proteomes" id="UP000190539"/>
    </source>
</evidence>
<dbReference type="InterPro" id="IPR029058">
    <property type="entry name" value="AB_hydrolase_fold"/>
</dbReference>
<reference evidence="2 3" key="1">
    <citation type="submission" date="2017-02" db="EMBL/GenBank/DDBJ databases">
        <title>Draft Genome Sequence of Streptomyces tsukubaensis F601, a Producer of the immunosuppressant tacrolimus FK506.</title>
        <authorList>
            <person name="Zong G."/>
            <person name="Zhong C."/>
            <person name="Fu J."/>
            <person name="Qin R."/>
            <person name="Cao G."/>
        </authorList>
    </citation>
    <scope>NUCLEOTIDE SEQUENCE [LARGE SCALE GENOMIC DNA]</scope>
    <source>
        <strain evidence="2 3">F601</strain>
    </source>
</reference>
<gene>
    <name evidence="2" type="ORF">B1H18_20010</name>
</gene>
<dbReference type="Gene3D" id="3.40.50.1820">
    <property type="entry name" value="alpha/beta hydrolase"/>
    <property type="match status" value="1"/>
</dbReference>
<sequence length="97" mass="9968">MTVTAGDGTGLPGTPTLPAGPGPHPTVLLPHGSGAPHCDGDTARPARNLGRPSIASRRRPAREPDDPGLLDLVTTWVTRQLESVPDESVAHDGRAPA</sequence>
<organism evidence="2 3">
    <name type="scientific">Streptomyces tsukubensis</name>
    <dbReference type="NCBI Taxonomy" id="83656"/>
    <lineage>
        <taxon>Bacteria</taxon>
        <taxon>Bacillati</taxon>
        <taxon>Actinomycetota</taxon>
        <taxon>Actinomycetes</taxon>
        <taxon>Kitasatosporales</taxon>
        <taxon>Streptomycetaceae</taxon>
        <taxon>Streptomyces</taxon>
    </lineage>
</organism>
<evidence type="ECO:0000313" key="2">
    <source>
        <dbReference type="EMBL" id="OON77022.1"/>
    </source>
</evidence>